<feature type="domain" description="VTC" evidence="1">
    <location>
        <begin position="35"/>
        <end position="240"/>
    </location>
</feature>
<evidence type="ECO:0000259" key="1">
    <source>
        <dbReference type="Pfam" id="PF09359"/>
    </source>
</evidence>
<keyword evidence="3" id="KW-1185">Reference proteome</keyword>
<reference evidence="2 3" key="1">
    <citation type="submission" date="2019-06" db="EMBL/GenBank/DDBJ databases">
        <title>Whole genome shotgun sequence of Glutamicibacter uratoxydans NBRC 15515.</title>
        <authorList>
            <person name="Hosoyama A."/>
            <person name="Uohara A."/>
            <person name="Ohji S."/>
            <person name="Ichikawa N."/>
        </authorList>
    </citation>
    <scope>NUCLEOTIDE SEQUENCE [LARGE SCALE GENOMIC DNA]</scope>
    <source>
        <strain evidence="2 3">NBRC 15515</strain>
    </source>
</reference>
<comment type="caution">
    <text evidence="2">The sequence shown here is derived from an EMBL/GenBank/DDBJ whole genome shotgun (WGS) entry which is preliminary data.</text>
</comment>
<accession>A0A4Y4DYI1</accession>
<dbReference type="InterPro" id="IPR018966">
    <property type="entry name" value="VTC_domain"/>
</dbReference>
<proteinExistence type="predicted"/>
<evidence type="ECO:0000313" key="2">
    <source>
        <dbReference type="EMBL" id="GED07431.1"/>
    </source>
</evidence>
<gene>
    <name evidence="2" type="ORF">AUR04nite_29630</name>
</gene>
<organism evidence="2 3">
    <name type="scientific">Glutamicibacter uratoxydans</name>
    <name type="common">Arthrobacter uratoxydans</name>
    <dbReference type="NCBI Taxonomy" id="43667"/>
    <lineage>
        <taxon>Bacteria</taxon>
        <taxon>Bacillati</taxon>
        <taxon>Actinomycetota</taxon>
        <taxon>Actinomycetes</taxon>
        <taxon>Micrococcales</taxon>
        <taxon>Micrococcaceae</taxon>
        <taxon>Glutamicibacter</taxon>
    </lineage>
</organism>
<dbReference type="OrthoDB" id="148766at2"/>
<evidence type="ECO:0000313" key="3">
    <source>
        <dbReference type="Proteomes" id="UP000316612"/>
    </source>
</evidence>
<dbReference type="Gene3D" id="3.20.100.30">
    <property type="entry name" value="VTC, catalytic tunnel domain"/>
    <property type="match status" value="1"/>
</dbReference>
<dbReference type="RefSeq" id="WP_141366541.1">
    <property type="nucleotide sequence ID" value="NZ_BAAAJL010000014.1"/>
</dbReference>
<protein>
    <submittedName>
        <fullName evidence="2">VTC domain-containing protein</fullName>
    </submittedName>
</protein>
<dbReference type="GO" id="GO:0006799">
    <property type="term" value="P:polyphosphate biosynthetic process"/>
    <property type="evidence" value="ECO:0007669"/>
    <property type="project" value="UniProtKB-ARBA"/>
</dbReference>
<sequence length="263" mass="30201">MSPADTSVEELIRAADRRDAIGLDEVMSEAALQSRIDRKYLLTAQELREFVLLMDCEYRILQIGQRRLFGYESVYFDTADYMGYRDHRQGRRRRYKVRSRTYTDTGLSMFEIKTKGLRNMTVKHRMEQEHSLADRISSDAKVFLDSVIAEEYGEAVPELLPVMRNSYRRATFVAPAYSERVTCDVQLNFSNSSASVAGPDAVVVETKSLNGRGVADLALRHLGIRDVSMSKYCVGMALLHPELPANKWDRLLRRRFGSERVRD</sequence>
<dbReference type="Proteomes" id="UP000316612">
    <property type="component" value="Unassembled WGS sequence"/>
</dbReference>
<dbReference type="Pfam" id="PF09359">
    <property type="entry name" value="VTC"/>
    <property type="match status" value="1"/>
</dbReference>
<dbReference type="InterPro" id="IPR042267">
    <property type="entry name" value="VTC_sf"/>
</dbReference>
<dbReference type="AlphaFoldDB" id="A0A4Y4DYI1"/>
<dbReference type="EMBL" id="BJNY01000020">
    <property type="protein sequence ID" value="GED07431.1"/>
    <property type="molecule type" value="Genomic_DNA"/>
</dbReference>
<name>A0A4Y4DYI1_GLUUR</name>